<sequence length="207" mass="22467">MAAAPQSHKSKIGASGRAPIEVEGYDEGLDAFGPQAPPQIYVGGFMAGYAVSPTSPRRPAFKWPTYEKKEPPQMGMRTRGQGVAARLTVAASLWPGQSLDVLLVLLSVAALDVSALEQQKHVQGVRQPPNDCNEISLPTPLHPVLKQLESFEIHHDLWTDIRLVATHNGYLSQRPSIMPSRSEVDTAELRLAEIQGGLDSGYPPNLD</sequence>
<dbReference type="Proteomes" id="UP000521943">
    <property type="component" value="Unassembled WGS sequence"/>
</dbReference>
<dbReference type="EMBL" id="JACGCI010000017">
    <property type="protein sequence ID" value="KAF6758918.1"/>
    <property type="molecule type" value="Genomic_DNA"/>
</dbReference>
<reference evidence="1 2" key="1">
    <citation type="submission" date="2020-07" db="EMBL/GenBank/DDBJ databases">
        <title>Comparative genomics of pyrophilous fungi reveals a link between fire events and developmental genes.</title>
        <authorList>
            <consortium name="DOE Joint Genome Institute"/>
            <person name="Steindorff A.S."/>
            <person name="Carver A."/>
            <person name="Calhoun S."/>
            <person name="Stillman K."/>
            <person name="Liu H."/>
            <person name="Lipzen A."/>
            <person name="Pangilinan J."/>
            <person name="Labutti K."/>
            <person name="Bruns T.D."/>
            <person name="Grigoriev I.V."/>
        </authorList>
    </citation>
    <scope>NUCLEOTIDE SEQUENCE [LARGE SCALE GENOMIC DNA]</scope>
    <source>
        <strain evidence="1 2">CBS 144469</strain>
    </source>
</reference>
<evidence type="ECO:0000313" key="1">
    <source>
        <dbReference type="EMBL" id="KAF6758918.1"/>
    </source>
</evidence>
<dbReference type="AlphaFoldDB" id="A0A8H6I7H9"/>
<dbReference type="OrthoDB" id="10398130at2759"/>
<accession>A0A8H6I7H9</accession>
<comment type="caution">
    <text evidence="1">The sequence shown here is derived from an EMBL/GenBank/DDBJ whole genome shotgun (WGS) entry which is preliminary data.</text>
</comment>
<name>A0A8H6I7H9_9AGAR</name>
<proteinExistence type="predicted"/>
<organism evidence="1 2">
    <name type="scientific">Ephemerocybe angulata</name>
    <dbReference type="NCBI Taxonomy" id="980116"/>
    <lineage>
        <taxon>Eukaryota</taxon>
        <taxon>Fungi</taxon>
        <taxon>Dikarya</taxon>
        <taxon>Basidiomycota</taxon>
        <taxon>Agaricomycotina</taxon>
        <taxon>Agaricomycetes</taxon>
        <taxon>Agaricomycetidae</taxon>
        <taxon>Agaricales</taxon>
        <taxon>Agaricineae</taxon>
        <taxon>Psathyrellaceae</taxon>
        <taxon>Ephemerocybe</taxon>
    </lineage>
</organism>
<gene>
    <name evidence="1" type="ORF">DFP72DRAFT_1064421</name>
</gene>
<evidence type="ECO:0000313" key="2">
    <source>
        <dbReference type="Proteomes" id="UP000521943"/>
    </source>
</evidence>
<protein>
    <submittedName>
        <fullName evidence="1">Uncharacterized protein</fullName>
    </submittedName>
</protein>
<keyword evidence="2" id="KW-1185">Reference proteome</keyword>